<name>A0A4C2AII5_EUMVA</name>
<proteinExistence type="predicted"/>
<accession>A0A4C2AII5</accession>
<organism evidence="1 2">
    <name type="scientific">Eumeta variegata</name>
    <name type="common">Bagworm moth</name>
    <name type="synonym">Eumeta japonica</name>
    <dbReference type="NCBI Taxonomy" id="151549"/>
    <lineage>
        <taxon>Eukaryota</taxon>
        <taxon>Metazoa</taxon>
        <taxon>Ecdysozoa</taxon>
        <taxon>Arthropoda</taxon>
        <taxon>Hexapoda</taxon>
        <taxon>Insecta</taxon>
        <taxon>Pterygota</taxon>
        <taxon>Neoptera</taxon>
        <taxon>Endopterygota</taxon>
        <taxon>Lepidoptera</taxon>
        <taxon>Glossata</taxon>
        <taxon>Ditrysia</taxon>
        <taxon>Tineoidea</taxon>
        <taxon>Psychidae</taxon>
        <taxon>Oiketicinae</taxon>
        <taxon>Eumeta</taxon>
    </lineage>
</organism>
<gene>
    <name evidence="1" type="ORF">EVAR_101079_1</name>
</gene>
<dbReference type="Proteomes" id="UP000299102">
    <property type="component" value="Unassembled WGS sequence"/>
</dbReference>
<comment type="caution">
    <text evidence="1">The sequence shown here is derived from an EMBL/GenBank/DDBJ whole genome shotgun (WGS) entry which is preliminary data.</text>
</comment>
<sequence>MCRRSTSKEITEIDSARIILFTTRHARVNVTPRLNMSVQIFAVAGTGRRPLCPIKMAPVVLERVTPWQRPTTSERGLSKFQVASFLSFIII</sequence>
<keyword evidence="2" id="KW-1185">Reference proteome</keyword>
<evidence type="ECO:0000313" key="1">
    <source>
        <dbReference type="EMBL" id="GBP98605.1"/>
    </source>
</evidence>
<reference evidence="1 2" key="1">
    <citation type="journal article" date="2019" name="Commun. Biol.">
        <title>The bagworm genome reveals a unique fibroin gene that provides high tensile strength.</title>
        <authorList>
            <person name="Kono N."/>
            <person name="Nakamura H."/>
            <person name="Ohtoshi R."/>
            <person name="Tomita M."/>
            <person name="Numata K."/>
            <person name="Arakawa K."/>
        </authorList>
    </citation>
    <scope>NUCLEOTIDE SEQUENCE [LARGE SCALE GENOMIC DNA]</scope>
</reference>
<evidence type="ECO:0000313" key="2">
    <source>
        <dbReference type="Proteomes" id="UP000299102"/>
    </source>
</evidence>
<dbReference type="EMBL" id="BGZK01003178">
    <property type="protein sequence ID" value="GBP98605.1"/>
    <property type="molecule type" value="Genomic_DNA"/>
</dbReference>
<dbReference type="AlphaFoldDB" id="A0A4C2AII5"/>
<protein>
    <submittedName>
        <fullName evidence="1">Uncharacterized protein</fullName>
    </submittedName>
</protein>